<dbReference type="SUPFAM" id="SSF56300">
    <property type="entry name" value="Metallo-dependent phosphatases"/>
    <property type="match status" value="1"/>
</dbReference>
<evidence type="ECO:0000259" key="2">
    <source>
        <dbReference type="Pfam" id="PF00149"/>
    </source>
</evidence>
<protein>
    <submittedName>
        <fullName evidence="3">Metallo-dependent phosphatase-like protein</fullName>
    </submittedName>
</protein>
<dbReference type="InterPro" id="IPR050126">
    <property type="entry name" value="Ap4A_hydrolase"/>
</dbReference>
<dbReference type="GO" id="GO:0006798">
    <property type="term" value="P:polyphosphate catabolic process"/>
    <property type="evidence" value="ECO:0007669"/>
    <property type="project" value="TreeGrafter"/>
</dbReference>
<dbReference type="Gene3D" id="3.60.21.10">
    <property type="match status" value="1"/>
</dbReference>
<keyword evidence="1" id="KW-0472">Membrane</keyword>
<dbReference type="InterPro" id="IPR029052">
    <property type="entry name" value="Metallo-depent_PP-like"/>
</dbReference>
<reference evidence="3" key="1">
    <citation type="journal article" date="2020" name="New Phytol.">
        <title>Comparative genomics reveals dynamic genome evolution in host specialist ectomycorrhizal fungi.</title>
        <authorList>
            <person name="Lofgren L.A."/>
            <person name="Nguyen N.H."/>
            <person name="Vilgalys R."/>
            <person name="Ruytinx J."/>
            <person name="Liao H.L."/>
            <person name="Branco S."/>
            <person name="Kuo A."/>
            <person name="LaButti K."/>
            <person name="Lipzen A."/>
            <person name="Andreopoulos W."/>
            <person name="Pangilinan J."/>
            <person name="Riley R."/>
            <person name="Hundley H."/>
            <person name="Na H."/>
            <person name="Barry K."/>
            <person name="Grigoriev I.V."/>
            <person name="Stajich J.E."/>
            <person name="Kennedy P.G."/>
        </authorList>
    </citation>
    <scope>NUCLEOTIDE SEQUENCE</scope>
    <source>
        <strain evidence="3">DOB743</strain>
    </source>
</reference>
<dbReference type="Proteomes" id="UP000714275">
    <property type="component" value="Unassembled WGS sequence"/>
</dbReference>
<keyword evidence="1" id="KW-1133">Transmembrane helix</keyword>
<accession>A0A9P7D0Q0</accession>
<keyword evidence="4" id="KW-1185">Reference proteome</keyword>
<dbReference type="EMBL" id="JABBWD010000030">
    <property type="protein sequence ID" value="KAG1775905.1"/>
    <property type="molecule type" value="Genomic_DNA"/>
</dbReference>
<proteinExistence type="predicted"/>
<dbReference type="GO" id="GO:0005737">
    <property type="term" value="C:cytoplasm"/>
    <property type="evidence" value="ECO:0007669"/>
    <property type="project" value="TreeGrafter"/>
</dbReference>
<evidence type="ECO:0000313" key="3">
    <source>
        <dbReference type="EMBL" id="KAG1775905.1"/>
    </source>
</evidence>
<organism evidence="3 4">
    <name type="scientific">Suillus placidus</name>
    <dbReference type="NCBI Taxonomy" id="48579"/>
    <lineage>
        <taxon>Eukaryota</taxon>
        <taxon>Fungi</taxon>
        <taxon>Dikarya</taxon>
        <taxon>Basidiomycota</taxon>
        <taxon>Agaricomycotina</taxon>
        <taxon>Agaricomycetes</taxon>
        <taxon>Agaricomycetidae</taxon>
        <taxon>Boletales</taxon>
        <taxon>Suillineae</taxon>
        <taxon>Suillaceae</taxon>
        <taxon>Suillus</taxon>
    </lineage>
</organism>
<gene>
    <name evidence="3" type="ORF">EV702DRAFT_1113588</name>
</gene>
<keyword evidence="1" id="KW-0812">Transmembrane</keyword>
<dbReference type="OrthoDB" id="10267127at2759"/>
<feature type="domain" description="Calcineurin-like phosphoesterase" evidence="2">
    <location>
        <begin position="73"/>
        <end position="165"/>
    </location>
</feature>
<dbReference type="AlphaFoldDB" id="A0A9P7D0Q0"/>
<comment type="caution">
    <text evidence="3">The sequence shown here is derived from an EMBL/GenBank/DDBJ whole genome shotgun (WGS) entry which is preliminary data.</text>
</comment>
<name>A0A9P7D0Q0_9AGAM</name>
<dbReference type="GO" id="GO:0000298">
    <property type="term" value="F:endopolyphosphatase activity"/>
    <property type="evidence" value="ECO:0007669"/>
    <property type="project" value="TreeGrafter"/>
</dbReference>
<sequence>MSIWSGDSLRTCFSFVVLAFFLTFVFVTGVLQEIKKNGAFNQKIDFPDFGHYNGNFIKNIPNSVLPIDDRGKRIIAIGDIHGMNGSLTDLLDEIHYDSKRDSLIHVGDLETRATIHDSIDVLSFMSSNRILGVRGNNDQKVIEWRAWMNWILSHPGGQEWLSVMDTRWPHLDGDKRLQRAELESWVETSKYASWKKMVPTGWYPLGKHYRVARAMSPGLFEYLSSLPLVLHSPTGHMVFVHAGLLSSHPKLQASDPRQPLSHWPTVDDQHDIAKLRNQQELAVLTEIPENKDPWTVTNIKNVMDKGIVSPSPRKGTPWSQLWNDTMSKCSGNSGTNGGKAYQPTSLPCYPFTVVYGHAAGRGLDIKRWSIGLDTGCSYGRRLSAVVLDSSTYQFGNSIHARASQSQEIDFGDNGQARVVSVSCA</sequence>
<evidence type="ECO:0000313" key="4">
    <source>
        <dbReference type="Proteomes" id="UP000714275"/>
    </source>
</evidence>
<dbReference type="PANTHER" id="PTHR42850">
    <property type="entry name" value="METALLOPHOSPHOESTERASE"/>
    <property type="match status" value="1"/>
</dbReference>
<feature type="transmembrane region" description="Helical" evidence="1">
    <location>
        <begin position="12"/>
        <end position="31"/>
    </location>
</feature>
<dbReference type="Pfam" id="PF00149">
    <property type="entry name" value="Metallophos"/>
    <property type="match status" value="1"/>
</dbReference>
<dbReference type="PANTHER" id="PTHR42850:SF4">
    <property type="entry name" value="ZINC-DEPENDENT ENDOPOLYPHOSPHATASE"/>
    <property type="match status" value="1"/>
</dbReference>
<dbReference type="InterPro" id="IPR004843">
    <property type="entry name" value="Calcineurin-like_PHP"/>
</dbReference>
<dbReference type="GO" id="GO:0016791">
    <property type="term" value="F:phosphatase activity"/>
    <property type="evidence" value="ECO:0007669"/>
    <property type="project" value="TreeGrafter"/>
</dbReference>
<evidence type="ECO:0000256" key="1">
    <source>
        <dbReference type="SAM" id="Phobius"/>
    </source>
</evidence>